<reference evidence="1" key="1">
    <citation type="submission" date="2014-09" db="EMBL/GenBank/DDBJ databases">
        <authorList>
            <person name="Magalhaes I.L.F."/>
            <person name="Oliveira U."/>
            <person name="Santos F.R."/>
            <person name="Vidigal T.H.D.A."/>
            <person name="Brescovit A.D."/>
            <person name="Santos A.J."/>
        </authorList>
    </citation>
    <scope>NUCLEOTIDE SEQUENCE</scope>
    <source>
        <tissue evidence="1">Shoot tissue taken approximately 20 cm above the soil surface</tissue>
    </source>
</reference>
<accession>A0A0A9D6V2</accession>
<dbReference type="EMBL" id="GBRH01215472">
    <property type="protein sequence ID" value="JAD82423.1"/>
    <property type="molecule type" value="Transcribed_RNA"/>
</dbReference>
<proteinExistence type="predicted"/>
<name>A0A0A9D6V2_ARUDO</name>
<protein>
    <submittedName>
        <fullName evidence="1">Uncharacterized protein</fullName>
    </submittedName>
</protein>
<sequence length="30" mass="3449">MGPCTIPCISAFQRLSEDKWDLKFLVFICS</sequence>
<dbReference type="AlphaFoldDB" id="A0A0A9D6V2"/>
<organism evidence="1">
    <name type="scientific">Arundo donax</name>
    <name type="common">Giant reed</name>
    <name type="synonym">Donax arundinaceus</name>
    <dbReference type="NCBI Taxonomy" id="35708"/>
    <lineage>
        <taxon>Eukaryota</taxon>
        <taxon>Viridiplantae</taxon>
        <taxon>Streptophyta</taxon>
        <taxon>Embryophyta</taxon>
        <taxon>Tracheophyta</taxon>
        <taxon>Spermatophyta</taxon>
        <taxon>Magnoliopsida</taxon>
        <taxon>Liliopsida</taxon>
        <taxon>Poales</taxon>
        <taxon>Poaceae</taxon>
        <taxon>PACMAD clade</taxon>
        <taxon>Arundinoideae</taxon>
        <taxon>Arundineae</taxon>
        <taxon>Arundo</taxon>
    </lineage>
</organism>
<reference evidence="1" key="2">
    <citation type="journal article" date="2015" name="Data Brief">
        <title>Shoot transcriptome of the giant reed, Arundo donax.</title>
        <authorList>
            <person name="Barrero R.A."/>
            <person name="Guerrero F.D."/>
            <person name="Moolhuijzen P."/>
            <person name="Goolsby J.A."/>
            <person name="Tidwell J."/>
            <person name="Bellgard S.E."/>
            <person name="Bellgard M.I."/>
        </authorList>
    </citation>
    <scope>NUCLEOTIDE SEQUENCE</scope>
    <source>
        <tissue evidence="1">Shoot tissue taken approximately 20 cm above the soil surface</tissue>
    </source>
</reference>
<evidence type="ECO:0000313" key="1">
    <source>
        <dbReference type="EMBL" id="JAD82423.1"/>
    </source>
</evidence>